<protein>
    <recommendedName>
        <fullName evidence="1">Putative plant transposon protein domain-containing protein</fullName>
    </recommendedName>
</protein>
<dbReference type="Pfam" id="PF20167">
    <property type="entry name" value="Transposase_32"/>
    <property type="match status" value="1"/>
</dbReference>
<comment type="caution">
    <text evidence="2">The sequence shown here is derived from an EMBL/GenBank/DDBJ whole genome shotgun (WGS) entry which is preliminary data.</text>
</comment>
<feature type="domain" description="Putative plant transposon protein" evidence="1">
    <location>
        <begin position="6"/>
        <end position="139"/>
    </location>
</feature>
<evidence type="ECO:0000259" key="1">
    <source>
        <dbReference type="Pfam" id="PF20167"/>
    </source>
</evidence>
<accession>A0A5D3DES7</accession>
<evidence type="ECO:0000313" key="2">
    <source>
        <dbReference type="EMBL" id="TYK22187.1"/>
    </source>
</evidence>
<sequence length="151" mass="17507">MQRSIFYAAKYHSNESYVIVERKKVSFTMEEINELYGLLNDLDSYPSQSLIAEPTKGDSRMIIQLIAWLGAGWTRTTTRSLQLYPHQLTTEANVWLLFIKKKIIPMCYDSTVPIEYMLLLYCKMAKQPFNLGYMMNEAFLGLMRNSKGAKP</sequence>
<proteinExistence type="predicted"/>
<gene>
    <name evidence="2" type="ORF">E5676_scaffold333G00570</name>
</gene>
<reference evidence="2 3" key="1">
    <citation type="submission" date="2019-08" db="EMBL/GenBank/DDBJ databases">
        <title>Draft genome sequences of two oriental melons (Cucumis melo L. var makuwa).</title>
        <authorList>
            <person name="Kwon S.-Y."/>
        </authorList>
    </citation>
    <scope>NUCLEOTIDE SEQUENCE [LARGE SCALE GENOMIC DNA]</scope>
    <source>
        <strain evidence="3">cv. Chang Bougi</strain>
        <tissue evidence="2">Leaf</tissue>
    </source>
</reference>
<name>A0A5D3DES7_CUCMM</name>
<dbReference type="AlphaFoldDB" id="A0A5D3DES7"/>
<organism evidence="2 3">
    <name type="scientific">Cucumis melo var. makuwa</name>
    <name type="common">Oriental melon</name>
    <dbReference type="NCBI Taxonomy" id="1194695"/>
    <lineage>
        <taxon>Eukaryota</taxon>
        <taxon>Viridiplantae</taxon>
        <taxon>Streptophyta</taxon>
        <taxon>Embryophyta</taxon>
        <taxon>Tracheophyta</taxon>
        <taxon>Spermatophyta</taxon>
        <taxon>Magnoliopsida</taxon>
        <taxon>eudicotyledons</taxon>
        <taxon>Gunneridae</taxon>
        <taxon>Pentapetalae</taxon>
        <taxon>rosids</taxon>
        <taxon>fabids</taxon>
        <taxon>Cucurbitales</taxon>
        <taxon>Cucurbitaceae</taxon>
        <taxon>Benincaseae</taxon>
        <taxon>Cucumis</taxon>
    </lineage>
</organism>
<evidence type="ECO:0000313" key="3">
    <source>
        <dbReference type="Proteomes" id="UP000321947"/>
    </source>
</evidence>
<dbReference type="Proteomes" id="UP000321947">
    <property type="component" value="Unassembled WGS sequence"/>
</dbReference>
<dbReference type="EMBL" id="SSTD01005204">
    <property type="protein sequence ID" value="TYK22187.1"/>
    <property type="molecule type" value="Genomic_DNA"/>
</dbReference>
<dbReference type="InterPro" id="IPR046796">
    <property type="entry name" value="Transposase_32_dom"/>
</dbReference>